<evidence type="ECO:0008006" key="3">
    <source>
        <dbReference type="Google" id="ProtNLM"/>
    </source>
</evidence>
<organism evidence="1 2">
    <name type="scientific">Bacteroides ovatus</name>
    <dbReference type="NCBI Taxonomy" id="28116"/>
    <lineage>
        <taxon>Bacteria</taxon>
        <taxon>Pseudomonadati</taxon>
        <taxon>Bacteroidota</taxon>
        <taxon>Bacteroidia</taxon>
        <taxon>Bacteroidales</taxon>
        <taxon>Bacteroidaceae</taxon>
        <taxon>Bacteroides</taxon>
    </lineage>
</organism>
<dbReference type="EMBL" id="FNDO01000059">
    <property type="protein sequence ID" value="SDI61279.1"/>
    <property type="molecule type" value="Genomic_DNA"/>
</dbReference>
<gene>
    <name evidence="1" type="ORF">SAMN05192582_10593</name>
</gene>
<dbReference type="RefSeq" id="WP_256337190.1">
    <property type="nucleotide sequence ID" value="NZ_FNDO01000059.1"/>
</dbReference>
<evidence type="ECO:0000313" key="2">
    <source>
        <dbReference type="Proteomes" id="UP000181870"/>
    </source>
</evidence>
<name>A0A1G8M017_BACOV</name>
<accession>A0A1G8M017</accession>
<evidence type="ECO:0000313" key="1">
    <source>
        <dbReference type="EMBL" id="SDI61279.1"/>
    </source>
</evidence>
<protein>
    <recommendedName>
        <fullName evidence="3">MG2 domain protein</fullName>
    </recommendedName>
</protein>
<reference evidence="1 2" key="1">
    <citation type="submission" date="2016-10" db="EMBL/GenBank/DDBJ databases">
        <authorList>
            <person name="de Groot N.N."/>
        </authorList>
    </citation>
    <scope>NUCLEOTIDE SEQUENCE [LARGE SCALE GENOMIC DNA]</scope>
    <source>
        <strain evidence="1 2">NLAE-zl-C57</strain>
    </source>
</reference>
<dbReference type="Gene3D" id="2.60.40.1930">
    <property type="match status" value="1"/>
</dbReference>
<dbReference type="Proteomes" id="UP000181870">
    <property type="component" value="Unassembled WGS sequence"/>
</dbReference>
<sequence length="950" mass="107591">MMKNNILLILILLAIGVVKGYGQTGKFDKDSLTSRFVSQLSIFPQEKVYLHTDKGTYLAGDTLWFRSYIVDAALHKPLCDKYVYVELVNPLDSIISQALVRSDNGIYQGYLSLARELADGEYTLRAYSRYMLKNANECIFRRPIRIVTVSWNRVGMKSLSHNNSKTPDLALTFTTGDKLMMLSQAEMSTKNRSDLSLKLSDIKNGFTIEWDKNDWKGNTSWLLSMKDTDDNVYRRYLPVSTRNEDYDVTFYPEGGYLLNGQDCRIAFKAMGHTGNAADISLDIVDETGEVVSSARTLHEGMGLFVLTPEAGKSYIAKCEDEFGRNKTFKLPAVDTKALYGLRVDTQRENFHISLLSVADVSVEPLYLVAHVRGIIIASEEWKEPQKKFLFPKQYFPAGVVQFVLLNKDGKVLSERLAFSDSYFSTVCNLSVNGSLTQKREAVSVNVGLLNADSQPLKGNYSVSVIDSKFAAADSSISILSHLLLTSELKGIIQSPGFYFKKESSATRNSLDLLMMTQGWRRYELPEVILGKYKTPALEKHSEMAIQGRAVTAGGLLTKSNDEHMVSISGTGSLKGFQQYTSTDKNGYFCFDSIAYVDGSGFHISAVQLKAKRTGKIELFDWESPKDLPLYPQLPLEDDSVRNVQKADVEMMTRLDNLHFMLQDIIVRAPMWGSRDYRVFTDREMVRYKDMRTLLKSQGLTISTLAEEPEDIRTRLKADETLAVRDTSSLSGYESDAVESKSSRSSDMVEEMIYYGNQRILLFVDDNFCKPDILVSWINPGDVESMTLVKDVDRDRANALLRGTLKWSEKYYLNTGRDLCHAYCRIPFSQEKIAILNVTTKDGFDSRCLGWWSKYYDDIQQRNMQNTTFYPLGYQKPVEFYSPKYDTAAGKNNEIPDLRTTLYWSPRLITDEQGNAAFSFYTSDQPGNYFLNIEGIADNGELVHVIKPLMR</sequence>
<proteinExistence type="predicted"/>
<dbReference type="AlphaFoldDB" id="A0A1G8M017"/>